<evidence type="ECO:0000256" key="4">
    <source>
        <dbReference type="ARBA" id="ARBA00022927"/>
    </source>
</evidence>
<dbReference type="InterPro" id="IPR005807">
    <property type="entry name" value="SecE_bac"/>
</dbReference>
<keyword evidence="2 8" id="KW-0813">Transport</keyword>
<dbReference type="NCBIfam" id="TIGR00964">
    <property type="entry name" value="secE_bact"/>
    <property type="match status" value="1"/>
</dbReference>
<dbReference type="InterPro" id="IPR038379">
    <property type="entry name" value="SecE_sf"/>
</dbReference>
<dbReference type="InterPro" id="IPR001901">
    <property type="entry name" value="Translocase_SecE/Sec61-g"/>
</dbReference>
<dbReference type="RefSeq" id="WP_057735873.1">
    <property type="nucleotide sequence ID" value="NZ_AZEG01000002.1"/>
</dbReference>
<proteinExistence type="inferred from homology"/>
<comment type="caution">
    <text evidence="9">The sequence shown here is derived from an EMBL/GenBank/DDBJ whole genome shotgun (WGS) entry which is preliminary data.</text>
</comment>
<evidence type="ECO:0000256" key="7">
    <source>
        <dbReference type="ARBA" id="ARBA00023136"/>
    </source>
</evidence>
<dbReference type="EMBL" id="AZEG01000002">
    <property type="protein sequence ID" value="KRL38926.1"/>
    <property type="molecule type" value="Genomic_DNA"/>
</dbReference>
<feature type="transmembrane region" description="Helical" evidence="8">
    <location>
        <begin position="29"/>
        <end position="51"/>
    </location>
</feature>
<dbReference type="GO" id="GO:0008320">
    <property type="term" value="F:protein transmembrane transporter activity"/>
    <property type="evidence" value="ECO:0007669"/>
    <property type="project" value="UniProtKB-UniRule"/>
</dbReference>
<keyword evidence="10" id="KW-1185">Reference proteome</keyword>
<gene>
    <name evidence="8" type="primary">secE</name>
    <name evidence="9" type="ORF">FD20_GL001002</name>
</gene>
<dbReference type="PATRIC" id="fig|1423812.3.peg.1068"/>
<dbReference type="GO" id="GO:0005886">
    <property type="term" value="C:plasma membrane"/>
    <property type="evidence" value="ECO:0007669"/>
    <property type="project" value="UniProtKB-SubCell"/>
</dbReference>
<keyword evidence="7 8" id="KW-0472">Membrane</keyword>
<organism evidence="9 10">
    <name type="scientific">Liquorilactobacillus uvarum DSM 19971</name>
    <dbReference type="NCBI Taxonomy" id="1423812"/>
    <lineage>
        <taxon>Bacteria</taxon>
        <taxon>Bacillati</taxon>
        <taxon>Bacillota</taxon>
        <taxon>Bacilli</taxon>
        <taxon>Lactobacillales</taxon>
        <taxon>Lactobacillaceae</taxon>
        <taxon>Liquorilactobacillus</taxon>
    </lineage>
</organism>
<evidence type="ECO:0000313" key="9">
    <source>
        <dbReference type="EMBL" id="KRL38926.1"/>
    </source>
</evidence>
<dbReference type="AlphaFoldDB" id="A0A0R1Q3G9"/>
<keyword evidence="8" id="KW-1003">Cell membrane</keyword>
<protein>
    <recommendedName>
        <fullName evidence="8">Protein translocase subunit SecE</fullName>
    </recommendedName>
</protein>
<evidence type="ECO:0000256" key="1">
    <source>
        <dbReference type="ARBA" id="ARBA00004370"/>
    </source>
</evidence>
<dbReference type="HAMAP" id="MF_00422">
    <property type="entry name" value="SecE"/>
    <property type="match status" value="1"/>
</dbReference>
<evidence type="ECO:0000256" key="5">
    <source>
        <dbReference type="ARBA" id="ARBA00022989"/>
    </source>
</evidence>
<dbReference type="GO" id="GO:0009306">
    <property type="term" value="P:protein secretion"/>
    <property type="evidence" value="ECO:0007669"/>
    <property type="project" value="UniProtKB-UniRule"/>
</dbReference>
<dbReference type="GO" id="GO:0065002">
    <property type="term" value="P:intracellular protein transmembrane transport"/>
    <property type="evidence" value="ECO:0007669"/>
    <property type="project" value="UniProtKB-UniRule"/>
</dbReference>
<dbReference type="Proteomes" id="UP000051155">
    <property type="component" value="Unassembled WGS sequence"/>
</dbReference>
<sequence length="55" mass="6334">MKFFKSVIKTMKETRWPTKKEAVQDTTTVIMTSVFFAVFFAIVDYGVQAVIKLLV</sequence>
<evidence type="ECO:0000313" key="10">
    <source>
        <dbReference type="Proteomes" id="UP000051155"/>
    </source>
</evidence>
<keyword evidence="3 8" id="KW-0812">Transmembrane</keyword>
<evidence type="ECO:0000256" key="3">
    <source>
        <dbReference type="ARBA" id="ARBA00022692"/>
    </source>
</evidence>
<keyword evidence="4 8" id="KW-0653">Protein transport</keyword>
<comment type="subcellular location">
    <subcellularLocation>
        <location evidence="8">Cell membrane</location>
        <topology evidence="8">Single-pass membrane protein</topology>
    </subcellularLocation>
    <subcellularLocation>
        <location evidence="1">Membrane</location>
    </subcellularLocation>
</comment>
<name>A0A0R1Q3G9_9LACO</name>
<dbReference type="OrthoDB" id="9813233at2"/>
<keyword evidence="5 8" id="KW-1133">Transmembrane helix</keyword>
<evidence type="ECO:0000256" key="8">
    <source>
        <dbReference type="HAMAP-Rule" id="MF_00422"/>
    </source>
</evidence>
<keyword evidence="6 8" id="KW-0811">Translocation</keyword>
<dbReference type="STRING" id="1423812.FD20_GL001002"/>
<evidence type="ECO:0000256" key="6">
    <source>
        <dbReference type="ARBA" id="ARBA00023010"/>
    </source>
</evidence>
<comment type="subunit">
    <text evidence="8">Component of the Sec protein translocase complex. Heterotrimer consisting of SecY, SecE and SecG subunits. The heterotrimers can form oligomers, although 1 heterotrimer is thought to be able to translocate proteins. Interacts with the ribosome. Interacts with SecDF, and other proteins may be involved. Interacts with SecA.</text>
</comment>
<accession>A0A0R1Q3G9</accession>
<dbReference type="GO" id="GO:0043952">
    <property type="term" value="P:protein transport by the Sec complex"/>
    <property type="evidence" value="ECO:0007669"/>
    <property type="project" value="UniProtKB-UniRule"/>
</dbReference>
<dbReference type="GO" id="GO:0006605">
    <property type="term" value="P:protein targeting"/>
    <property type="evidence" value="ECO:0007669"/>
    <property type="project" value="UniProtKB-UniRule"/>
</dbReference>
<reference evidence="9 10" key="1">
    <citation type="journal article" date="2015" name="Genome Announc.">
        <title>Expanding the biotechnology potential of lactobacilli through comparative genomics of 213 strains and associated genera.</title>
        <authorList>
            <person name="Sun Z."/>
            <person name="Harris H.M."/>
            <person name="McCann A."/>
            <person name="Guo C."/>
            <person name="Argimon S."/>
            <person name="Zhang W."/>
            <person name="Yang X."/>
            <person name="Jeffery I.B."/>
            <person name="Cooney J.C."/>
            <person name="Kagawa T.F."/>
            <person name="Liu W."/>
            <person name="Song Y."/>
            <person name="Salvetti E."/>
            <person name="Wrobel A."/>
            <person name="Rasinkangas P."/>
            <person name="Parkhill J."/>
            <person name="Rea M.C."/>
            <person name="O'Sullivan O."/>
            <person name="Ritari J."/>
            <person name="Douillard F.P."/>
            <person name="Paul Ross R."/>
            <person name="Yang R."/>
            <person name="Briner A.E."/>
            <person name="Felis G.E."/>
            <person name="de Vos W.M."/>
            <person name="Barrangou R."/>
            <person name="Klaenhammer T.R."/>
            <person name="Caufield P.W."/>
            <person name="Cui Y."/>
            <person name="Zhang H."/>
            <person name="O'Toole P.W."/>
        </authorList>
    </citation>
    <scope>NUCLEOTIDE SEQUENCE [LARGE SCALE GENOMIC DNA]</scope>
    <source>
        <strain evidence="9 10">DSM 19971</strain>
    </source>
</reference>
<dbReference type="Gene3D" id="1.20.5.1030">
    <property type="entry name" value="Preprotein translocase secy subunit"/>
    <property type="match status" value="1"/>
</dbReference>
<comment type="function">
    <text evidence="8">Essential subunit of the Sec protein translocation channel SecYEG. Clamps together the 2 halves of SecY. May contact the channel plug during translocation.</text>
</comment>
<evidence type="ECO:0000256" key="2">
    <source>
        <dbReference type="ARBA" id="ARBA00022448"/>
    </source>
</evidence>
<dbReference type="Pfam" id="PF00584">
    <property type="entry name" value="SecE"/>
    <property type="match status" value="1"/>
</dbReference>
<comment type="similarity">
    <text evidence="8">Belongs to the SecE/SEC61-gamma family.</text>
</comment>